<proteinExistence type="predicted"/>
<sequence>MAQPDFDLVVAGAGGGVVGALRAAELGARVLLIDADEHFHRGNNTSMCTAMIPAPGTRWQQAAGVEDSREQFVADIMDKTHQTADATLADALAAVGAPLVTWLADSQGLEPELVREFRYPGHSADRCHTFTGRHGSHLLRHLVESARRQPNIELITPMRLIDVTSDGAQVQAAQIANPDGVVEEVSTPAVLLATNGYGANRDLVRTWMPEIADAHYHGGQYSLGDALRIGEALGGKTAFLDAYQGHAALSSRTQTLVGWATVLHGGIIVNSQGHRFAPESIGYSEFAALLAQQPGSTGWIVIDEHIADLCSVFEDFRTVAENGGVVSADSIEELAAKTSLPVDTLTDQVQTASRAASGAAPDPQGRNDSRHPLAPPYRAIQVMPALFHTQGGLVVDGSARVLDADDEPLRGLYASGGAAMGISGHGAAGYLAGNGLIAALGLAFLAAEDVASTLPT</sequence>
<gene>
    <name evidence="7" type="primary">ifcA_2</name>
    <name evidence="7" type="ORF">MCHUDSM44219_03034</name>
</gene>
<feature type="region of interest" description="Disordered" evidence="5">
    <location>
        <begin position="351"/>
        <end position="374"/>
    </location>
</feature>
<name>A0A0J6Z298_MYCCU</name>
<protein>
    <submittedName>
        <fullName evidence="7">Fumarate reductase flavoprotein subunit</fullName>
        <ecNumber evidence="7">1.3.5.4</ecNumber>
    </submittedName>
</protein>
<dbReference type="InterPro" id="IPR003953">
    <property type="entry name" value="FAD-dep_OxRdtase_2_FAD-bd"/>
</dbReference>
<dbReference type="AlphaFoldDB" id="A0A0J6Z298"/>
<dbReference type="Gene3D" id="3.50.50.60">
    <property type="entry name" value="FAD/NAD(P)-binding domain"/>
    <property type="match status" value="1"/>
</dbReference>
<dbReference type="PANTHER" id="PTHR43400">
    <property type="entry name" value="FUMARATE REDUCTASE"/>
    <property type="match status" value="1"/>
</dbReference>
<keyword evidence="3" id="KW-0274">FAD</keyword>
<comment type="caution">
    <text evidence="7">The sequence shown here is derived from an EMBL/GenBank/DDBJ whole genome shotgun (WGS) entry which is preliminary data.</text>
</comment>
<evidence type="ECO:0000313" key="8">
    <source>
        <dbReference type="Proteomes" id="UP000036176"/>
    </source>
</evidence>
<evidence type="ECO:0000256" key="5">
    <source>
        <dbReference type="SAM" id="MobiDB-lite"/>
    </source>
</evidence>
<feature type="domain" description="FAD-dependent oxidoreductase 2 FAD-binding" evidence="6">
    <location>
        <begin position="7"/>
        <end position="435"/>
    </location>
</feature>
<organism evidence="7 8">
    <name type="scientific">Mycolicibacterium chubuense</name>
    <name type="common">Mycobacterium chubuense</name>
    <dbReference type="NCBI Taxonomy" id="1800"/>
    <lineage>
        <taxon>Bacteria</taxon>
        <taxon>Bacillati</taxon>
        <taxon>Actinomycetota</taxon>
        <taxon>Actinomycetes</taxon>
        <taxon>Mycobacteriales</taxon>
        <taxon>Mycobacteriaceae</taxon>
        <taxon>Mycolicibacterium</taxon>
    </lineage>
</organism>
<keyword evidence="4 7" id="KW-0560">Oxidoreductase</keyword>
<dbReference type="Proteomes" id="UP000036176">
    <property type="component" value="Unassembled WGS sequence"/>
</dbReference>
<dbReference type="SUPFAM" id="SSF51905">
    <property type="entry name" value="FAD/NAD(P)-binding domain"/>
    <property type="match status" value="1"/>
</dbReference>
<evidence type="ECO:0000256" key="2">
    <source>
        <dbReference type="ARBA" id="ARBA00022630"/>
    </source>
</evidence>
<evidence type="ECO:0000259" key="6">
    <source>
        <dbReference type="Pfam" id="PF00890"/>
    </source>
</evidence>
<evidence type="ECO:0000313" key="7">
    <source>
        <dbReference type="EMBL" id="KMO78796.1"/>
    </source>
</evidence>
<accession>A0A0J6Z298</accession>
<keyword evidence="8" id="KW-1185">Reference proteome</keyword>
<evidence type="ECO:0000256" key="3">
    <source>
        <dbReference type="ARBA" id="ARBA00022827"/>
    </source>
</evidence>
<dbReference type="InterPro" id="IPR027477">
    <property type="entry name" value="Succ_DH/fumarate_Rdtase_cat_sf"/>
</dbReference>
<dbReference type="InterPro" id="IPR036188">
    <property type="entry name" value="FAD/NAD-bd_sf"/>
</dbReference>
<dbReference type="GO" id="GO:0008202">
    <property type="term" value="P:steroid metabolic process"/>
    <property type="evidence" value="ECO:0007669"/>
    <property type="project" value="UniProtKB-ARBA"/>
</dbReference>
<dbReference type="SUPFAM" id="SSF56425">
    <property type="entry name" value="Succinate dehydrogenase/fumarate reductase flavoprotein, catalytic domain"/>
    <property type="match status" value="1"/>
</dbReference>
<dbReference type="EC" id="1.3.5.4" evidence="7"/>
<reference evidence="7 8" key="1">
    <citation type="journal article" date="2015" name="Genome Biol. Evol.">
        <title>Characterization of Three Mycobacterium spp. with Potential Use in Bioremediation by Genome Sequencing and Comparative Genomics.</title>
        <authorList>
            <person name="Das S."/>
            <person name="Pettersson B.M."/>
            <person name="Behra P.R."/>
            <person name="Ramesh M."/>
            <person name="Dasgupta S."/>
            <person name="Bhattacharya A."/>
            <person name="Kirsebom L.A."/>
        </authorList>
    </citation>
    <scope>NUCLEOTIDE SEQUENCE [LARGE SCALE GENOMIC DNA]</scope>
    <source>
        <strain evidence="7 8">DSM 44219</strain>
    </source>
</reference>
<dbReference type="OrthoDB" id="337830at2"/>
<dbReference type="InterPro" id="IPR050315">
    <property type="entry name" value="FAD-oxidoreductase_2"/>
</dbReference>
<keyword evidence="2" id="KW-0285">Flavoprotein</keyword>
<dbReference type="Pfam" id="PF00890">
    <property type="entry name" value="FAD_binding_2"/>
    <property type="match status" value="1"/>
</dbReference>
<evidence type="ECO:0000256" key="1">
    <source>
        <dbReference type="ARBA" id="ARBA00001974"/>
    </source>
</evidence>
<dbReference type="PANTHER" id="PTHR43400:SF10">
    <property type="entry name" value="3-OXOSTEROID 1-DEHYDROGENASE"/>
    <property type="match status" value="1"/>
</dbReference>
<dbReference type="EMBL" id="JYNX01000037">
    <property type="protein sequence ID" value="KMO78796.1"/>
    <property type="molecule type" value="Genomic_DNA"/>
</dbReference>
<dbReference type="PATRIC" id="fig|1800.3.peg.3036"/>
<dbReference type="Gene3D" id="3.90.700.10">
    <property type="entry name" value="Succinate dehydrogenase/fumarate reductase flavoprotein, catalytic domain"/>
    <property type="match status" value="1"/>
</dbReference>
<dbReference type="RefSeq" id="WP_048419015.1">
    <property type="nucleotide sequence ID" value="NZ_JYNX01000037.1"/>
</dbReference>
<dbReference type="GO" id="GO:0033765">
    <property type="term" value="F:steroid dehydrogenase activity, acting on the CH-CH group of donors"/>
    <property type="evidence" value="ECO:0007669"/>
    <property type="project" value="UniProtKB-ARBA"/>
</dbReference>
<comment type="cofactor">
    <cofactor evidence="1">
        <name>FAD</name>
        <dbReference type="ChEBI" id="CHEBI:57692"/>
    </cofactor>
</comment>
<evidence type="ECO:0000256" key="4">
    <source>
        <dbReference type="ARBA" id="ARBA00023002"/>
    </source>
</evidence>